<dbReference type="InterPro" id="IPR000522">
    <property type="entry name" value="ABC_transptr_permease_BtuC"/>
</dbReference>
<feature type="transmembrane region" description="Helical" evidence="8">
    <location>
        <begin position="45"/>
        <end position="71"/>
    </location>
</feature>
<evidence type="ECO:0000256" key="7">
    <source>
        <dbReference type="ARBA" id="ARBA00023136"/>
    </source>
</evidence>
<protein>
    <submittedName>
        <fullName evidence="9">Iron complex transport system permease protein</fullName>
    </submittedName>
</protein>
<dbReference type="RefSeq" id="WP_181043617.1">
    <property type="nucleotide sequence ID" value="NZ_CP154825.1"/>
</dbReference>
<feature type="transmembrane region" description="Helical" evidence="8">
    <location>
        <begin position="172"/>
        <end position="199"/>
    </location>
</feature>
<reference evidence="9 10" key="1">
    <citation type="submission" date="2018-02" db="EMBL/GenBank/DDBJ databases">
        <title>Genomic Encyclopedia of Archaeal and Bacterial Type Strains, Phase II (KMG-II): from individual species to whole genera.</title>
        <authorList>
            <person name="Goeker M."/>
        </authorList>
    </citation>
    <scope>NUCLEOTIDE SEQUENCE [LARGE SCALE GENOMIC DNA]</scope>
    <source>
        <strain evidence="9 10">YU 961-1</strain>
    </source>
</reference>
<dbReference type="PANTHER" id="PTHR30472:SF24">
    <property type="entry name" value="FERRIC ENTEROBACTIN TRANSPORT SYSTEM PERMEASE PROTEIN FEPG"/>
    <property type="match status" value="1"/>
</dbReference>
<dbReference type="GO" id="GO:0033214">
    <property type="term" value="P:siderophore-iron import into cell"/>
    <property type="evidence" value="ECO:0007669"/>
    <property type="project" value="TreeGrafter"/>
</dbReference>
<dbReference type="PANTHER" id="PTHR30472">
    <property type="entry name" value="FERRIC ENTEROBACTIN TRANSPORT SYSTEM PERMEASE PROTEIN"/>
    <property type="match status" value="1"/>
</dbReference>
<dbReference type="GO" id="GO:0022857">
    <property type="term" value="F:transmembrane transporter activity"/>
    <property type="evidence" value="ECO:0007669"/>
    <property type="project" value="InterPro"/>
</dbReference>
<proteinExistence type="inferred from homology"/>
<dbReference type="Gene3D" id="1.10.3470.10">
    <property type="entry name" value="ABC transporter involved in vitamin B12 uptake, BtuC"/>
    <property type="match status" value="1"/>
</dbReference>
<evidence type="ECO:0000256" key="3">
    <source>
        <dbReference type="ARBA" id="ARBA00022448"/>
    </source>
</evidence>
<dbReference type="EMBL" id="PTIX01000011">
    <property type="protein sequence ID" value="PPK66047.1"/>
    <property type="molecule type" value="Genomic_DNA"/>
</dbReference>
<comment type="caution">
    <text evidence="9">The sequence shown here is derived from an EMBL/GenBank/DDBJ whole genome shotgun (WGS) entry which is preliminary data.</text>
</comment>
<comment type="subcellular location">
    <subcellularLocation>
        <location evidence="1">Cell membrane</location>
        <topology evidence="1">Multi-pass membrane protein</topology>
    </subcellularLocation>
</comment>
<evidence type="ECO:0000256" key="1">
    <source>
        <dbReference type="ARBA" id="ARBA00004651"/>
    </source>
</evidence>
<keyword evidence="7 8" id="KW-0472">Membrane</keyword>
<name>A0A2S6GLE0_9PSEU</name>
<gene>
    <name evidence="9" type="ORF">CLV40_11111</name>
</gene>
<organism evidence="9 10">
    <name type="scientific">Actinokineospora auranticolor</name>
    <dbReference type="NCBI Taxonomy" id="155976"/>
    <lineage>
        <taxon>Bacteria</taxon>
        <taxon>Bacillati</taxon>
        <taxon>Actinomycetota</taxon>
        <taxon>Actinomycetes</taxon>
        <taxon>Pseudonocardiales</taxon>
        <taxon>Pseudonocardiaceae</taxon>
        <taxon>Actinokineospora</taxon>
    </lineage>
</organism>
<comment type="similarity">
    <text evidence="2">Belongs to the binding-protein-dependent transport system permease family. FecCD subfamily.</text>
</comment>
<dbReference type="Pfam" id="PF01032">
    <property type="entry name" value="FecCD"/>
    <property type="match status" value="1"/>
</dbReference>
<evidence type="ECO:0000256" key="4">
    <source>
        <dbReference type="ARBA" id="ARBA00022475"/>
    </source>
</evidence>
<dbReference type="InterPro" id="IPR037294">
    <property type="entry name" value="ABC_BtuC-like"/>
</dbReference>
<evidence type="ECO:0000256" key="5">
    <source>
        <dbReference type="ARBA" id="ARBA00022692"/>
    </source>
</evidence>
<keyword evidence="4" id="KW-1003">Cell membrane</keyword>
<dbReference type="AlphaFoldDB" id="A0A2S6GLE0"/>
<dbReference type="CDD" id="cd06550">
    <property type="entry name" value="TM_ABC_iron-siderophores_like"/>
    <property type="match status" value="1"/>
</dbReference>
<dbReference type="Proteomes" id="UP000239203">
    <property type="component" value="Unassembled WGS sequence"/>
</dbReference>
<evidence type="ECO:0000256" key="8">
    <source>
        <dbReference type="SAM" id="Phobius"/>
    </source>
</evidence>
<evidence type="ECO:0000256" key="6">
    <source>
        <dbReference type="ARBA" id="ARBA00022989"/>
    </source>
</evidence>
<keyword evidence="3" id="KW-0813">Transport</keyword>
<dbReference type="GO" id="GO:0005886">
    <property type="term" value="C:plasma membrane"/>
    <property type="evidence" value="ECO:0007669"/>
    <property type="project" value="UniProtKB-SubCell"/>
</dbReference>
<evidence type="ECO:0000313" key="9">
    <source>
        <dbReference type="EMBL" id="PPK66047.1"/>
    </source>
</evidence>
<keyword evidence="10" id="KW-1185">Reference proteome</keyword>
<dbReference type="SUPFAM" id="SSF81345">
    <property type="entry name" value="ABC transporter involved in vitamin B12 uptake, BtuC"/>
    <property type="match status" value="1"/>
</dbReference>
<sequence length="267" mass="27253">MAIAVGLALGAAGAIFQSVSANPLGSPDIIGFTTGSATGALLVLLFWRGGPIGVPLGSVLGGLAAAVLVYLLAYRNGIHGTRLIPVGIGVSAVLFAANGFLLSRASLREARNAQLWLVGSLNGRGWDEATPAWIALAVLLPLALLLGRRLAMLELGDETALSRGVPVERSRLYLVLAGVGLTALATAAAGPITFVALVAPQITHGLVRSGSANLATSGLTGALLLVTADQVGQHLVPRVQLPVGLTTGALGGAYLIWLLTNEWRAKR</sequence>
<accession>A0A2S6GLE0</accession>
<evidence type="ECO:0000313" key="10">
    <source>
        <dbReference type="Proteomes" id="UP000239203"/>
    </source>
</evidence>
<keyword evidence="5 8" id="KW-0812">Transmembrane</keyword>
<feature type="transmembrane region" description="Helical" evidence="8">
    <location>
        <begin position="83"/>
        <end position="102"/>
    </location>
</feature>
<feature type="transmembrane region" description="Helical" evidence="8">
    <location>
        <begin position="239"/>
        <end position="259"/>
    </location>
</feature>
<evidence type="ECO:0000256" key="2">
    <source>
        <dbReference type="ARBA" id="ARBA00007935"/>
    </source>
</evidence>
<keyword evidence="6 8" id="KW-1133">Transmembrane helix</keyword>